<dbReference type="InterPro" id="IPR013320">
    <property type="entry name" value="ConA-like_dom_sf"/>
</dbReference>
<name>A0ABV1X1W4_9ACTN</name>
<dbReference type="Gene3D" id="2.60.120.200">
    <property type="match status" value="1"/>
</dbReference>
<dbReference type="PANTHER" id="PTHR35332">
    <property type="entry name" value="REGULATION OF ENOLASE PROTEIN 1"/>
    <property type="match status" value="1"/>
</dbReference>
<keyword evidence="2" id="KW-1185">Reference proteome</keyword>
<dbReference type="RefSeq" id="WP_350784023.1">
    <property type="nucleotide sequence ID" value="NZ_JBEPEK010000215.1"/>
</dbReference>
<accession>A0ABV1X1W4</accession>
<gene>
    <name evidence="1" type="ORF">ABT404_26630</name>
</gene>
<comment type="caution">
    <text evidence="1">The sequence shown here is derived from an EMBL/GenBank/DDBJ whole genome shotgun (WGS) entry which is preliminary data.</text>
</comment>
<reference evidence="1 2" key="1">
    <citation type="submission" date="2024-06" db="EMBL/GenBank/DDBJ databases">
        <title>The Natural Products Discovery Center: Release of the First 8490 Sequenced Strains for Exploring Actinobacteria Biosynthetic Diversity.</title>
        <authorList>
            <person name="Kalkreuter E."/>
            <person name="Kautsar S.A."/>
            <person name="Yang D."/>
            <person name="Bader C.D."/>
            <person name="Teijaro C.N."/>
            <person name="Fluegel L."/>
            <person name="Davis C.M."/>
            <person name="Simpson J.R."/>
            <person name="Lauterbach L."/>
            <person name="Steele A.D."/>
            <person name="Gui C."/>
            <person name="Meng S."/>
            <person name="Li G."/>
            <person name="Viehrig K."/>
            <person name="Ye F."/>
            <person name="Su P."/>
            <person name="Kiefer A.F."/>
            <person name="Nichols A."/>
            <person name="Cepeda A.J."/>
            <person name="Yan W."/>
            <person name="Fan B."/>
            <person name="Jiang Y."/>
            <person name="Adhikari A."/>
            <person name="Zheng C.-J."/>
            <person name="Schuster L."/>
            <person name="Cowan T.M."/>
            <person name="Smanski M.J."/>
            <person name="Chevrette M.G."/>
            <person name="De Carvalho L.P.S."/>
            <person name="Shen B."/>
        </authorList>
    </citation>
    <scope>NUCLEOTIDE SEQUENCE [LARGE SCALE GENOMIC DNA]</scope>
    <source>
        <strain evidence="1 2">NPDC000234</strain>
    </source>
</reference>
<dbReference type="InterPro" id="IPR009784">
    <property type="entry name" value="DUF1349"/>
</dbReference>
<dbReference type="PANTHER" id="PTHR35332:SF2">
    <property type="entry name" value="REGULATION OF ENOLASE PROTEIN 1"/>
    <property type="match status" value="1"/>
</dbReference>
<proteinExistence type="predicted"/>
<protein>
    <submittedName>
        <fullName evidence="1">DUF1349 domain-containing protein</fullName>
    </submittedName>
</protein>
<sequence length="208" mass="22691">MALSRHVPGLPFPLSPSSGEAWTIDEATATVTAAAAAHSDIFIDPGAGTQLNAESMLNAATLLGVPPDGDFQFSARVTVDFASTYDAGVLLLWIDDRHWGKFCFEYSPDREPMIVSVVTRGVSDDANAFVVDDRTVWLRVSRIDHAFAYHASLDGKTWRMIRFFTIADTTTPVSIGFEAQSPTGDGCVVTFDDIHFTSTRLRELRDGS</sequence>
<evidence type="ECO:0000313" key="2">
    <source>
        <dbReference type="Proteomes" id="UP001474181"/>
    </source>
</evidence>
<evidence type="ECO:0000313" key="1">
    <source>
        <dbReference type="EMBL" id="MER7183004.1"/>
    </source>
</evidence>
<dbReference type="Pfam" id="PF07081">
    <property type="entry name" value="DUF1349"/>
    <property type="match status" value="1"/>
</dbReference>
<dbReference type="SUPFAM" id="SSF49899">
    <property type="entry name" value="Concanavalin A-like lectins/glucanases"/>
    <property type="match status" value="1"/>
</dbReference>
<dbReference type="EMBL" id="JBEPEK010000215">
    <property type="protein sequence ID" value="MER7183004.1"/>
    <property type="molecule type" value="Genomic_DNA"/>
</dbReference>
<organism evidence="1 2">
    <name type="scientific">Streptomyces hyaluromycini</name>
    <dbReference type="NCBI Taxonomy" id="1377993"/>
    <lineage>
        <taxon>Bacteria</taxon>
        <taxon>Bacillati</taxon>
        <taxon>Actinomycetota</taxon>
        <taxon>Actinomycetes</taxon>
        <taxon>Kitasatosporales</taxon>
        <taxon>Streptomycetaceae</taxon>
        <taxon>Streptomyces</taxon>
    </lineage>
</organism>
<dbReference type="Proteomes" id="UP001474181">
    <property type="component" value="Unassembled WGS sequence"/>
</dbReference>